<evidence type="ECO:0000313" key="2">
    <source>
        <dbReference type="EMBL" id="NGX99397.1"/>
    </source>
</evidence>
<dbReference type="EMBL" id="JAAMRR010001568">
    <property type="protein sequence ID" value="NGX99397.1"/>
    <property type="molecule type" value="Genomic_DNA"/>
</dbReference>
<dbReference type="Proteomes" id="UP000480266">
    <property type="component" value="Unassembled WGS sequence"/>
</dbReference>
<name>A0A7C9RKI9_9BRAD</name>
<protein>
    <submittedName>
        <fullName evidence="2">DUF3551 domain-containing protein</fullName>
    </submittedName>
</protein>
<dbReference type="InterPro" id="IPR021937">
    <property type="entry name" value="DUF3551"/>
</dbReference>
<evidence type="ECO:0000256" key="1">
    <source>
        <dbReference type="SAM" id="SignalP"/>
    </source>
</evidence>
<keyword evidence="1" id="KW-0732">Signal</keyword>
<sequence>MRKALLAALALAGAAAFGTGSAEARDYRFCLVEGWQAGPGTCYYDTYAQCMASASGRRAYCQVNPVFAFAEQGRYADPGVRVVKPRKVRRHHRHHYN</sequence>
<dbReference type="AlphaFoldDB" id="A0A7C9RKI9"/>
<accession>A0A7C9RKI9</accession>
<feature type="chain" id="PRO_5028923143" evidence="1">
    <location>
        <begin position="25"/>
        <end position="97"/>
    </location>
</feature>
<dbReference type="Pfam" id="PF12071">
    <property type="entry name" value="DUF3551"/>
    <property type="match status" value="1"/>
</dbReference>
<reference evidence="2" key="1">
    <citation type="submission" date="2020-02" db="EMBL/GenBank/DDBJ databases">
        <title>Draft genome sequence of Candidatus Afipia apatlaquensis IBT-C3, a potential strain for decolorization of textile dyes.</title>
        <authorList>
            <person name="Sanchez-Reyes A."/>
            <person name="Breton-Deval L."/>
            <person name="Mangelson H."/>
            <person name="Sanchez-Flores A."/>
        </authorList>
    </citation>
    <scope>NUCLEOTIDE SEQUENCE [LARGE SCALE GENOMIC DNA]</scope>
    <source>
        <strain evidence="2">IBT-C3</strain>
    </source>
</reference>
<evidence type="ECO:0000313" key="3">
    <source>
        <dbReference type="Proteomes" id="UP000480266"/>
    </source>
</evidence>
<comment type="caution">
    <text evidence="2">The sequence shown here is derived from an EMBL/GenBank/DDBJ whole genome shotgun (WGS) entry which is preliminary data.</text>
</comment>
<gene>
    <name evidence="2" type="ORF">G4V63_30640</name>
</gene>
<proteinExistence type="predicted"/>
<keyword evidence="3" id="KW-1185">Reference proteome</keyword>
<organism evidence="2 3">
    <name type="scientific">Candidatus Afipia apatlaquensis</name>
    <dbReference type="NCBI Taxonomy" id="2712852"/>
    <lineage>
        <taxon>Bacteria</taxon>
        <taxon>Pseudomonadati</taxon>
        <taxon>Pseudomonadota</taxon>
        <taxon>Alphaproteobacteria</taxon>
        <taxon>Hyphomicrobiales</taxon>
        <taxon>Nitrobacteraceae</taxon>
        <taxon>Afipia</taxon>
    </lineage>
</organism>
<feature type="signal peptide" evidence="1">
    <location>
        <begin position="1"/>
        <end position="24"/>
    </location>
</feature>